<organism evidence="11 12">
    <name type="scientific">Listeria weihenstephanensis</name>
    <dbReference type="NCBI Taxonomy" id="1006155"/>
    <lineage>
        <taxon>Bacteria</taxon>
        <taxon>Bacillati</taxon>
        <taxon>Bacillota</taxon>
        <taxon>Bacilli</taxon>
        <taxon>Bacillales</taxon>
        <taxon>Listeriaceae</taxon>
        <taxon>Listeria</taxon>
    </lineage>
</organism>
<dbReference type="GO" id="GO:0042802">
    <property type="term" value="F:identical protein binding"/>
    <property type="evidence" value="ECO:0007669"/>
    <property type="project" value="UniProtKB-ARBA"/>
</dbReference>
<dbReference type="AlphaFoldDB" id="A0A1S7FQZ5"/>
<evidence type="ECO:0000256" key="1">
    <source>
        <dbReference type="ARBA" id="ARBA00007316"/>
    </source>
</evidence>
<feature type="compositionally biased region" description="Basic residues" evidence="9">
    <location>
        <begin position="1"/>
        <end position="17"/>
    </location>
</feature>
<dbReference type="Pfam" id="PF13614">
    <property type="entry name" value="AAA_31"/>
    <property type="match status" value="1"/>
</dbReference>
<comment type="catalytic activity">
    <reaction evidence="8">
        <text>L-tyrosyl-[protein] + ATP = O-phospho-L-tyrosyl-[protein] + ADP + H(+)</text>
        <dbReference type="Rhea" id="RHEA:10596"/>
        <dbReference type="Rhea" id="RHEA-COMP:10136"/>
        <dbReference type="Rhea" id="RHEA-COMP:20101"/>
        <dbReference type="ChEBI" id="CHEBI:15378"/>
        <dbReference type="ChEBI" id="CHEBI:30616"/>
        <dbReference type="ChEBI" id="CHEBI:46858"/>
        <dbReference type="ChEBI" id="CHEBI:61978"/>
        <dbReference type="ChEBI" id="CHEBI:456216"/>
        <dbReference type="EC" id="2.7.10.2"/>
    </reaction>
</comment>
<evidence type="ECO:0000313" key="11">
    <source>
        <dbReference type="EMBL" id="AQY49755.1"/>
    </source>
</evidence>
<keyword evidence="6" id="KW-0067">ATP-binding</keyword>
<dbReference type="SUPFAM" id="SSF52540">
    <property type="entry name" value="P-loop containing nucleoside triphosphate hydrolases"/>
    <property type="match status" value="1"/>
</dbReference>
<comment type="similarity">
    <text evidence="1">Belongs to the CpsD/CapB family.</text>
</comment>
<evidence type="ECO:0000256" key="5">
    <source>
        <dbReference type="ARBA" id="ARBA00022777"/>
    </source>
</evidence>
<evidence type="ECO:0000256" key="6">
    <source>
        <dbReference type="ARBA" id="ARBA00022840"/>
    </source>
</evidence>
<dbReference type="Gene3D" id="3.40.50.300">
    <property type="entry name" value="P-loop containing nucleotide triphosphate hydrolases"/>
    <property type="match status" value="1"/>
</dbReference>
<dbReference type="KEGG" id="lwi:UE46_00880"/>
<accession>A0A1S7FQZ5</accession>
<keyword evidence="7" id="KW-0829">Tyrosine-protein kinase</keyword>
<evidence type="ECO:0000256" key="4">
    <source>
        <dbReference type="ARBA" id="ARBA00022741"/>
    </source>
</evidence>
<proteinExistence type="inferred from homology"/>
<evidence type="ECO:0000256" key="3">
    <source>
        <dbReference type="ARBA" id="ARBA00022679"/>
    </source>
</evidence>
<dbReference type="PANTHER" id="PTHR32309">
    <property type="entry name" value="TYROSINE-PROTEIN KINASE"/>
    <property type="match status" value="1"/>
</dbReference>
<keyword evidence="4" id="KW-0547">Nucleotide-binding</keyword>
<keyword evidence="5" id="KW-0418">Kinase</keyword>
<dbReference type="GO" id="GO:0005524">
    <property type="term" value="F:ATP binding"/>
    <property type="evidence" value="ECO:0007669"/>
    <property type="project" value="UniProtKB-KW"/>
</dbReference>
<dbReference type="Proteomes" id="UP000223060">
    <property type="component" value="Chromosome"/>
</dbReference>
<evidence type="ECO:0000256" key="9">
    <source>
        <dbReference type="SAM" id="MobiDB-lite"/>
    </source>
</evidence>
<feature type="domain" description="AAA" evidence="10">
    <location>
        <begin position="56"/>
        <end position="185"/>
    </location>
</feature>
<dbReference type="InterPro" id="IPR025669">
    <property type="entry name" value="AAA_dom"/>
</dbReference>
<dbReference type="PANTHER" id="PTHR32309:SF13">
    <property type="entry name" value="FERRIC ENTEROBACTIN TRANSPORT PROTEIN FEPE"/>
    <property type="match status" value="1"/>
</dbReference>
<dbReference type="InterPro" id="IPR027417">
    <property type="entry name" value="P-loop_NTPase"/>
</dbReference>
<dbReference type="EC" id="2.7.10.2" evidence="2"/>
<sequence>MRSSKKKKDAELRHRRQKTSEPQKLVAKLSPKSPHSELFRSIRTNIEFSSVDKVMKSILITSSEPDSGKSLICANLAVVFAQQGKKTLLIDGDLRKPTVKKIFPEAISHGLTGILTNKITIDEAICETDTENLYVLPAGIVPPNPSELLGSERMKQVYADLYEQFDQIIFDTPPIQLVVDAQLLCSLVDGSILLVRSDHSSKENSKKALQKLQTASAHVIGSIFNNQKMKMEGYYYAE</sequence>
<dbReference type="NCBIfam" id="TIGR01007">
    <property type="entry name" value="eps_fam"/>
    <property type="match status" value="1"/>
</dbReference>
<dbReference type="EMBL" id="CP011102">
    <property type="protein sequence ID" value="AQY49755.1"/>
    <property type="molecule type" value="Genomic_DNA"/>
</dbReference>
<dbReference type="CDD" id="cd05387">
    <property type="entry name" value="BY-kinase"/>
    <property type="match status" value="1"/>
</dbReference>
<gene>
    <name evidence="11" type="ORF">UE46_00880</name>
</gene>
<dbReference type="InterPro" id="IPR005702">
    <property type="entry name" value="Wzc-like_C"/>
</dbReference>
<name>A0A1S7FQZ5_9LIST</name>
<protein>
    <recommendedName>
        <fullName evidence="2">non-specific protein-tyrosine kinase</fullName>
        <ecNumber evidence="2">2.7.10.2</ecNumber>
    </recommendedName>
</protein>
<evidence type="ECO:0000256" key="2">
    <source>
        <dbReference type="ARBA" id="ARBA00011903"/>
    </source>
</evidence>
<dbReference type="RefSeq" id="WP_036059023.1">
    <property type="nucleotide sequence ID" value="NZ_CP011102.1"/>
</dbReference>
<evidence type="ECO:0000256" key="7">
    <source>
        <dbReference type="ARBA" id="ARBA00023137"/>
    </source>
</evidence>
<evidence type="ECO:0000256" key="8">
    <source>
        <dbReference type="ARBA" id="ARBA00051245"/>
    </source>
</evidence>
<dbReference type="InterPro" id="IPR050445">
    <property type="entry name" value="Bact_polysacc_biosynth/exp"/>
</dbReference>
<dbReference type="GO" id="GO:0005886">
    <property type="term" value="C:plasma membrane"/>
    <property type="evidence" value="ECO:0007669"/>
    <property type="project" value="TreeGrafter"/>
</dbReference>
<keyword evidence="12" id="KW-1185">Reference proteome</keyword>
<dbReference type="GO" id="GO:0004715">
    <property type="term" value="F:non-membrane spanning protein tyrosine kinase activity"/>
    <property type="evidence" value="ECO:0007669"/>
    <property type="project" value="UniProtKB-EC"/>
</dbReference>
<dbReference type="FunFam" id="3.40.50.300:FF:000527">
    <property type="entry name" value="Tyrosine-protein kinase etk"/>
    <property type="match status" value="1"/>
</dbReference>
<feature type="region of interest" description="Disordered" evidence="9">
    <location>
        <begin position="1"/>
        <end position="30"/>
    </location>
</feature>
<evidence type="ECO:0000259" key="10">
    <source>
        <dbReference type="Pfam" id="PF13614"/>
    </source>
</evidence>
<reference evidence="12" key="1">
    <citation type="submission" date="2015-03" db="EMBL/GenBank/DDBJ databases">
        <authorList>
            <person name="Ferrari E."/>
            <person name="Walter M.C."/>
            <person name="Huptas C."/>
            <person name="Scherer S."/>
            <person name="Mueller-Herbst S."/>
        </authorList>
    </citation>
    <scope>NUCLEOTIDE SEQUENCE [LARGE SCALE GENOMIC DNA]</scope>
    <source>
        <strain evidence="12">LWP01</strain>
    </source>
</reference>
<evidence type="ECO:0000313" key="12">
    <source>
        <dbReference type="Proteomes" id="UP000223060"/>
    </source>
</evidence>
<keyword evidence="3" id="KW-0808">Transferase</keyword>